<sequence length="242" mass="26445">MCLMYNHESETILHALKTCPCSRSIPALSGLDTVHDFVEANAGGVANGSSPSASNDHGWKRPTEGSIKINVNGALIASTEEATIGLVAQDHFDMVLGGVARKLNTPQTPETAEAMTFIQGIRFAIENEWSHQVTIEGDAMSIVNQLANAKEDISIVCLLLKEAHDSLALNPNITIFHTKCVANRVAHTLAQWALSWSNPFWFKKKSESREWNLNCDCGRLVFITTVDIVNAIAMIECISIIQ</sequence>
<dbReference type="CDD" id="cd06222">
    <property type="entry name" value="RNase_H_like"/>
    <property type="match status" value="1"/>
</dbReference>
<dbReference type="Proteomes" id="UP000436088">
    <property type="component" value="Unassembled WGS sequence"/>
</dbReference>
<accession>A0A6A2Y8H8</accession>
<name>A0A6A2Y8H8_HIBSY</name>
<keyword evidence="3" id="KW-1185">Reference proteome</keyword>
<dbReference type="InterPro" id="IPR036397">
    <property type="entry name" value="RNaseH_sf"/>
</dbReference>
<gene>
    <name evidence="2" type="ORF">F3Y22_tig00112508pilonHSYRG00060</name>
</gene>
<evidence type="ECO:0000313" key="3">
    <source>
        <dbReference type="Proteomes" id="UP000436088"/>
    </source>
</evidence>
<dbReference type="InterPro" id="IPR053151">
    <property type="entry name" value="RNase_H-like"/>
</dbReference>
<dbReference type="Gene3D" id="3.30.420.10">
    <property type="entry name" value="Ribonuclease H-like superfamily/Ribonuclease H"/>
    <property type="match status" value="1"/>
</dbReference>
<proteinExistence type="predicted"/>
<evidence type="ECO:0000259" key="1">
    <source>
        <dbReference type="Pfam" id="PF13456"/>
    </source>
</evidence>
<comment type="caution">
    <text evidence="2">The sequence shown here is derived from an EMBL/GenBank/DDBJ whole genome shotgun (WGS) entry which is preliminary data.</text>
</comment>
<dbReference type="InterPro" id="IPR002156">
    <property type="entry name" value="RNaseH_domain"/>
</dbReference>
<dbReference type="GO" id="GO:0003676">
    <property type="term" value="F:nucleic acid binding"/>
    <property type="evidence" value="ECO:0007669"/>
    <property type="project" value="InterPro"/>
</dbReference>
<reference evidence="2" key="1">
    <citation type="submission" date="2019-09" db="EMBL/GenBank/DDBJ databases">
        <title>Draft genome information of white flower Hibiscus syriacus.</title>
        <authorList>
            <person name="Kim Y.-M."/>
        </authorList>
    </citation>
    <scope>NUCLEOTIDE SEQUENCE [LARGE SCALE GENOMIC DNA]</scope>
    <source>
        <strain evidence="2">YM2019G1</strain>
    </source>
</reference>
<dbReference type="InterPro" id="IPR044730">
    <property type="entry name" value="RNase_H-like_dom_plant"/>
</dbReference>
<feature type="domain" description="RNase H type-1" evidence="1">
    <location>
        <begin position="70"/>
        <end position="193"/>
    </location>
</feature>
<dbReference type="PANTHER" id="PTHR47723">
    <property type="entry name" value="OS05G0353850 PROTEIN"/>
    <property type="match status" value="1"/>
</dbReference>
<evidence type="ECO:0000313" key="2">
    <source>
        <dbReference type="EMBL" id="KAE8666114.1"/>
    </source>
</evidence>
<dbReference type="InterPro" id="IPR012337">
    <property type="entry name" value="RNaseH-like_sf"/>
</dbReference>
<dbReference type="PANTHER" id="PTHR47723:SF19">
    <property type="entry name" value="POLYNUCLEOTIDYL TRANSFERASE, RIBONUCLEASE H-LIKE SUPERFAMILY PROTEIN"/>
    <property type="match status" value="1"/>
</dbReference>
<dbReference type="Pfam" id="PF13456">
    <property type="entry name" value="RVT_3"/>
    <property type="match status" value="1"/>
</dbReference>
<protein>
    <recommendedName>
        <fullName evidence="1">RNase H type-1 domain-containing protein</fullName>
    </recommendedName>
</protein>
<dbReference type="EMBL" id="VEPZ02001601">
    <property type="protein sequence ID" value="KAE8666114.1"/>
    <property type="molecule type" value="Genomic_DNA"/>
</dbReference>
<dbReference type="GO" id="GO:0004523">
    <property type="term" value="F:RNA-DNA hybrid ribonuclease activity"/>
    <property type="evidence" value="ECO:0007669"/>
    <property type="project" value="InterPro"/>
</dbReference>
<dbReference type="AlphaFoldDB" id="A0A6A2Y8H8"/>
<organism evidence="2 3">
    <name type="scientific">Hibiscus syriacus</name>
    <name type="common">Rose of Sharon</name>
    <dbReference type="NCBI Taxonomy" id="106335"/>
    <lineage>
        <taxon>Eukaryota</taxon>
        <taxon>Viridiplantae</taxon>
        <taxon>Streptophyta</taxon>
        <taxon>Embryophyta</taxon>
        <taxon>Tracheophyta</taxon>
        <taxon>Spermatophyta</taxon>
        <taxon>Magnoliopsida</taxon>
        <taxon>eudicotyledons</taxon>
        <taxon>Gunneridae</taxon>
        <taxon>Pentapetalae</taxon>
        <taxon>rosids</taxon>
        <taxon>malvids</taxon>
        <taxon>Malvales</taxon>
        <taxon>Malvaceae</taxon>
        <taxon>Malvoideae</taxon>
        <taxon>Hibiscus</taxon>
    </lineage>
</organism>
<dbReference type="SUPFAM" id="SSF53098">
    <property type="entry name" value="Ribonuclease H-like"/>
    <property type="match status" value="1"/>
</dbReference>